<feature type="non-terminal residue" evidence="5">
    <location>
        <position position="229"/>
    </location>
</feature>
<dbReference type="GO" id="GO:0030838">
    <property type="term" value="P:positive regulation of actin filament polymerization"/>
    <property type="evidence" value="ECO:0007669"/>
    <property type="project" value="TreeGrafter"/>
</dbReference>
<feature type="compositionally biased region" description="Gly residues" evidence="3">
    <location>
        <begin position="176"/>
        <end position="189"/>
    </location>
</feature>
<dbReference type="RefSeq" id="XP_016975363.1">
    <property type="nucleotide sequence ID" value="XM_017119874.1"/>
</dbReference>
<dbReference type="InterPro" id="IPR001452">
    <property type="entry name" value="SH3_domain"/>
</dbReference>
<dbReference type="CDD" id="cd11779">
    <property type="entry name" value="SH3_Irsp53_BAIAP2L"/>
    <property type="match status" value="1"/>
</dbReference>
<dbReference type="Pfam" id="PF00018">
    <property type="entry name" value="SH3_1"/>
    <property type="match status" value="1"/>
</dbReference>
<gene>
    <name evidence="5" type="primary">LOC108041831</name>
</gene>
<keyword evidence="1 2" id="KW-0728">SH3 domain</keyword>
<evidence type="ECO:0000259" key="4">
    <source>
        <dbReference type="PROSITE" id="PS50002"/>
    </source>
</evidence>
<proteinExistence type="predicted"/>
<organism evidence="5">
    <name type="scientific">Drosophila rhopaloa</name>
    <name type="common">Fruit fly</name>
    <dbReference type="NCBI Taxonomy" id="1041015"/>
    <lineage>
        <taxon>Eukaryota</taxon>
        <taxon>Metazoa</taxon>
        <taxon>Ecdysozoa</taxon>
        <taxon>Arthropoda</taxon>
        <taxon>Hexapoda</taxon>
        <taxon>Insecta</taxon>
        <taxon>Pterygota</taxon>
        <taxon>Neoptera</taxon>
        <taxon>Endopterygota</taxon>
        <taxon>Diptera</taxon>
        <taxon>Brachycera</taxon>
        <taxon>Muscomorpha</taxon>
        <taxon>Ephydroidea</taxon>
        <taxon>Drosophilidae</taxon>
        <taxon>Drosophila</taxon>
        <taxon>Sophophora</taxon>
    </lineage>
</organism>
<dbReference type="AlphaFoldDB" id="A0A6P4EK33"/>
<dbReference type="InterPro" id="IPR036028">
    <property type="entry name" value="SH3-like_dom_sf"/>
</dbReference>
<evidence type="ECO:0000256" key="1">
    <source>
        <dbReference type="ARBA" id="ARBA00022443"/>
    </source>
</evidence>
<evidence type="ECO:0000256" key="3">
    <source>
        <dbReference type="SAM" id="MobiDB-lite"/>
    </source>
</evidence>
<dbReference type="OrthoDB" id="3800937at2759"/>
<accession>A0A6P4EK33</accession>
<dbReference type="GO" id="GO:0051017">
    <property type="term" value="P:actin filament bundle assembly"/>
    <property type="evidence" value="ECO:0007669"/>
    <property type="project" value="TreeGrafter"/>
</dbReference>
<sequence>ERIKDGDDDHLQSHGAQLKKSRSIDAPYGDMRTLHERENISGMGIAGASHYAQNSLPRAKSDFNLALVGTGQSSGNKHKIIEEQLSPLVDDQRGDQRPLVKALYAYMPSGENQLSFEEGDRIALVGGKAKGWQFGENLRTQHFGWFPVAYTNAESSEATTSGGRRYENMLMSYERNGGGSGSGSGGGGLRNYQQQQQQDYEAQLELMESHEATYRRRRNHSAEESSPTR</sequence>
<dbReference type="GO" id="GO:0005829">
    <property type="term" value="C:cytosol"/>
    <property type="evidence" value="ECO:0007669"/>
    <property type="project" value="TreeGrafter"/>
</dbReference>
<feature type="region of interest" description="Disordered" evidence="3">
    <location>
        <begin position="1"/>
        <end position="30"/>
    </location>
</feature>
<dbReference type="SUPFAM" id="SSF50044">
    <property type="entry name" value="SH3-domain"/>
    <property type="match status" value="1"/>
</dbReference>
<dbReference type="GO" id="GO:0051764">
    <property type="term" value="P:actin crosslink formation"/>
    <property type="evidence" value="ECO:0007669"/>
    <property type="project" value="TreeGrafter"/>
</dbReference>
<dbReference type="Gene3D" id="2.30.30.40">
    <property type="entry name" value="SH3 Domains"/>
    <property type="match status" value="1"/>
</dbReference>
<dbReference type="PANTHER" id="PTHR14206">
    <property type="entry name" value="BRAIN-SPECIFIC ANGIOGENESIS INHIBITOR 1-ASSOCIATED PROTEIN 2"/>
    <property type="match status" value="1"/>
</dbReference>
<evidence type="ECO:0000256" key="2">
    <source>
        <dbReference type="PROSITE-ProRule" id="PRU00192"/>
    </source>
</evidence>
<dbReference type="PANTHER" id="PTHR14206:SF7">
    <property type="entry name" value="INSULIN RECEPTOR SUBSTRATE 53 KDA, ISOFORM A"/>
    <property type="match status" value="1"/>
</dbReference>
<dbReference type="GO" id="GO:0005654">
    <property type="term" value="C:nucleoplasm"/>
    <property type="evidence" value="ECO:0007669"/>
    <property type="project" value="TreeGrafter"/>
</dbReference>
<dbReference type="FunFam" id="2.30.30.40:FF:000188">
    <property type="entry name" value="Insulin receptor tyrosine kinase substrate"/>
    <property type="match status" value="1"/>
</dbReference>
<reference evidence="5" key="1">
    <citation type="submission" date="2025-08" db="UniProtKB">
        <authorList>
            <consortium name="RefSeq"/>
        </authorList>
    </citation>
    <scope>IDENTIFICATION</scope>
</reference>
<feature type="region of interest" description="Disordered" evidence="3">
    <location>
        <begin position="172"/>
        <end position="229"/>
    </location>
</feature>
<name>A0A6P4EK33_DRORH</name>
<dbReference type="InterPro" id="IPR027681">
    <property type="entry name" value="IRSp53/IRTKS/Pinkbar"/>
</dbReference>
<feature type="domain" description="SH3" evidence="4">
    <location>
        <begin position="95"/>
        <end position="156"/>
    </location>
</feature>
<protein>
    <submittedName>
        <fullName evidence="5">Brain-specific angiogenesis inhibitor 1-associated protein 2-like</fullName>
    </submittedName>
</protein>
<feature type="non-terminal residue" evidence="5">
    <location>
        <position position="1"/>
    </location>
</feature>
<dbReference type="SMART" id="SM00326">
    <property type="entry name" value="SH3"/>
    <property type="match status" value="1"/>
</dbReference>
<feature type="compositionally biased region" description="Basic and acidic residues" evidence="3">
    <location>
        <begin position="1"/>
        <end position="12"/>
    </location>
</feature>
<dbReference type="PROSITE" id="PS50002">
    <property type="entry name" value="SH3"/>
    <property type="match status" value="1"/>
</dbReference>
<evidence type="ECO:0000313" key="5">
    <source>
        <dbReference type="RefSeq" id="XP_016975363.1"/>
    </source>
</evidence>